<feature type="region of interest" description="Disordered" evidence="2">
    <location>
        <begin position="98"/>
        <end position="158"/>
    </location>
</feature>
<evidence type="ECO:0000256" key="1">
    <source>
        <dbReference type="SAM" id="Coils"/>
    </source>
</evidence>
<name>A0A3P8CWR4_HAEPC</name>
<feature type="compositionally biased region" description="Polar residues" evidence="2">
    <location>
        <begin position="98"/>
        <end position="120"/>
    </location>
</feature>
<evidence type="ECO:0000256" key="2">
    <source>
        <dbReference type="SAM" id="MobiDB-lite"/>
    </source>
</evidence>
<accession>A0A3P8CWR4</accession>
<proteinExistence type="predicted"/>
<organism evidence="3 4">
    <name type="scientific">Haemonchus placei</name>
    <name type="common">Barber's pole worm</name>
    <dbReference type="NCBI Taxonomy" id="6290"/>
    <lineage>
        <taxon>Eukaryota</taxon>
        <taxon>Metazoa</taxon>
        <taxon>Ecdysozoa</taxon>
        <taxon>Nematoda</taxon>
        <taxon>Chromadorea</taxon>
        <taxon>Rhabditida</taxon>
        <taxon>Rhabditina</taxon>
        <taxon>Rhabditomorpha</taxon>
        <taxon>Strongyloidea</taxon>
        <taxon>Trichostrongylidae</taxon>
        <taxon>Haemonchus</taxon>
    </lineage>
</organism>
<keyword evidence="1" id="KW-0175">Coiled coil</keyword>
<feature type="coiled-coil region" evidence="1">
    <location>
        <begin position="17"/>
        <end position="44"/>
    </location>
</feature>
<keyword evidence="4" id="KW-1185">Reference proteome</keyword>
<evidence type="ECO:0000313" key="4">
    <source>
        <dbReference type="Proteomes" id="UP000268014"/>
    </source>
</evidence>
<dbReference type="EMBL" id="UZAF01024121">
    <property type="protein sequence ID" value="VDO92448.1"/>
    <property type="molecule type" value="Genomic_DNA"/>
</dbReference>
<reference evidence="3 4" key="1">
    <citation type="submission" date="2018-11" db="EMBL/GenBank/DDBJ databases">
        <authorList>
            <consortium name="Pathogen Informatics"/>
        </authorList>
    </citation>
    <scope>NUCLEOTIDE SEQUENCE [LARGE SCALE GENOMIC DNA]</scope>
    <source>
        <strain evidence="3 4">MHpl1</strain>
    </source>
</reference>
<protein>
    <submittedName>
        <fullName evidence="3">Uncharacterized protein</fullName>
    </submittedName>
</protein>
<dbReference type="Proteomes" id="UP000268014">
    <property type="component" value="Unassembled WGS sequence"/>
</dbReference>
<feature type="compositionally biased region" description="Basic and acidic residues" evidence="2">
    <location>
        <begin position="136"/>
        <end position="149"/>
    </location>
</feature>
<dbReference type="AlphaFoldDB" id="A0A3P8CWR4"/>
<gene>
    <name evidence="3" type="ORF">HPLM_LOCUS21794</name>
</gene>
<evidence type="ECO:0000313" key="3">
    <source>
        <dbReference type="EMBL" id="VDO92448.1"/>
    </source>
</evidence>
<sequence length="246" mass="27942">MSQLSNITMDVYDDENLELYKENLQECECRLRSLDKKFDELSASDRKAELEAIFALHKSIRFGSLLLPEVKTWTTNNNTLNKLLSRCYAEEEALLNDANKSNTGNSNVAKEADVNNNSVEQEAEDNRSAVDNGEAAENHKTVDNEKRSAGDGGITPEMKRRKHLKKEMSHNYFGKEAAIIWKPGFYRICFKFNNLLRNCGLLLSDWCNAKRYVEPPYLVDVPNKSSLPGPRKSLRFFICGLPGQAL</sequence>